<dbReference type="AlphaFoldDB" id="A0A2W4YKA5"/>
<proteinExistence type="predicted"/>
<accession>A0A2W4YKA5</accession>
<evidence type="ECO:0000313" key="2">
    <source>
        <dbReference type="Proteomes" id="UP000249467"/>
    </source>
</evidence>
<organism evidence="1 2">
    <name type="scientific">Pseudanabaena frigida</name>
    <dbReference type="NCBI Taxonomy" id="945775"/>
    <lineage>
        <taxon>Bacteria</taxon>
        <taxon>Bacillati</taxon>
        <taxon>Cyanobacteriota</taxon>
        <taxon>Cyanophyceae</taxon>
        <taxon>Pseudanabaenales</taxon>
        <taxon>Pseudanabaenaceae</taxon>
        <taxon>Pseudanabaena</taxon>
    </lineage>
</organism>
<evidence type="ECO:0008006" key="3">
    <source>
        <dbReference type="Google" id="ProtNLM"/>
    </source>
</evidence>
<reference evidence="1 2" key="2">
    <citation type="submission" date="2018-06" db="EMBL/GenBank/DDBJ databases">
        <title>Metagenomic assembly of (sub)arctic Cyanobacteria and their associated microbiome from non-axenic cultures.</title>
        <authorList>
            <person name="Baurain D."/>
        </authorList>
    </citation>
    <scope>NUCLEOTIDE SEQUENCE [LARGE SCALE GENOMIC DNA]</scope>
    <source>
        <strain evidence="1">ULC066bin1</strain>
    </source>
</reference>
<protein>
    <recommendedName>
        <fullName evidence="3">DUF4258 domain-containing protein</fullName>
    </recommendedName>
</protein>
<comment type="caution">
    <text evidence="1">The sequence shown here is derived from an EMBL/GenBank/DDBJ whole genome shotgun (WGS) entry which is preliminary data.</text>
</comment>
<dbReference type="Proteomes" id="UP000249467">
    <property type="component" value="Unassembled WGS sequence"/>
</dbReference>
<evidence type="ECO:0000313" key="1">
    <source>
        <dbReference type="EMBL" id="PZO43408.1"/>
    </source>
</evidence>
<gene>
    <name evidence="1" type="ORF">DCF19_05555</name>
</gene>
<dbReference type="EMBL" id="QBML01000005">
    <property type="protein sequence ID" value="PZO43408.1"/>
    <property type="molecule type" value="Genomic_DNA"/>
</dbReference>
<name>A0A2W4YKA5_9CYAN</name>
<sequence>MNTHKQIQQIAATDELLDQAIAITPICNPKDHNHLQRRQQQRAISNDMIRVAIAYGQQRSDRHGAIVYTLSDRQLKTSPYAKFTDTLRGLQVICLPDLQTLQILTTYWNFDSKRKARK</sequence>
<reference evidence="1 2" key="1">
    <citation type="submission" date="2018-04" db="EMBL/GenBank/DDBJ databases">
        <authorList>
            <person name="Go L.Y."/>
            <person name="Mitchell J.A."/>
        </authorList>
    </citation>
    <scope>NUCLEOTIDE SEQUENCE [LARGE SCALE GENOMIC DNA]</scope>
    <source>
        <strain evidence="1">ULC066bin1</strain>
    </source>
</reference>